<evidence type="ECO:0000313" key="9">
    <source>
        <dbReference type="Proteomes" id="UP000198589"/>
    </source>
</evidence>
<dbReference type="PROSITE" id="PS00211">
    <property type="entry name" value="ABC_TRANSPORTER_1"/>
    <property type="match status" value="1"/>
</dbReference>
<dbReference type="GO" id="GO:0015807">
    <property type="term" value="P:L-amino acid transport"/>
    <property type="evidence" value="ECO:0007669"/>
    <property type="project" value="TreeGrafter"/>
</dbReference>
<evidence type="ECO:0000259" key="7">
    <source>
        <dbReference type="PROSITE" id="PS50893"/>
    </source>
</evidence>
<feature type="domain" description="ABC transporter" evidence="7">
    <location>
        <begin position="13"/>
        <end position="250"/>
    </location>
</feature>
<reference evidence="9" key="1">
    <citation type="submission" date="2016-10" db="EMBL/GenBank/DDBJ databases">
        <authorList>
            <person name="Varghese N."/>
            <person name="Submissions S."/>
        </authorList>
    </citation>
    <scope>NUCLEOTIDE SEQUENCE [LARGE SCALE GENOMIC DNA]</scope>
    <source>
        <strain evidence="9">DSM 46838</strain>
    </source>
</reference>
<dbReference type="Gene3D" id="3.40.50.300">
    <property type="entry name" value="P-loop containing nucleotide triphosphate hydrolases"/>
    <property type="match status" value="1"/>
</dbReference>
<dbReference type="Proteomes" id="UP000198589">
    <property type="component" value="Unassembled WGS sequence"/>
</dbReference>
<keyword evidence="9" id="KW-1185">Reference proteome</keyword>
<sequence>MIGGRGSTGVGELEIADLALNYGGVVRALNGVNLSLPAGSVVALLGPNGAGKTSLLRAVSGNLRHHRASVKGEIRYAGTSLVGLGPAETVRRGVVQVPEGRRIFASLTVEENLTLGGQALRSQQDFQSAQERVFELFPVLAERRKQPGGLLSGGEQQMLAIGRAMMASPSVLMLDEPSLGLAPKMIATIADIIRSINAMGTSILLIEQNATMALALAHHAYVLGLGRVVLSGATSDPGLMGEVRRLYLGDTPHEGEVVGKSSPARPRPTLTRWARS</sequence>
<protein>
    <submittedName>
        <fullName evidence="8">Amino acid/amide ABC transporter ATP-binding protein 2, HAAT family</fullName>
    </submittedName>
</protein>
<evidence type="ECO:0000256" key="5">
    <source>
        <dbReference type="ARBA" id="ARBA00022970"/>
    </source>
</evidence>
<dbReference type="EMBL" id="FOND01000016">
    <property type="protein sequence ID" value="SFF54765.1"/>
    <property type="molecule type" value="Genomic_DNA"/>
</dbReference>
<keyword evidence="5" id="KW-0029">Amino-acid transport</keyword>
<dbReference type="PANTHER" id="PTHR43820">
    <property type="entry name" value="HIGH-AFFINITY BRANCHED-CHAIN AMINO ACID TRANSPORT ATP-BINDING PROTEIN LIVF"/>
    <property type="match status" value="1"/>
</dbReference>
<feature type="region of interest" description="Disordered" evidence="6">
    <location>
        <begin position="254"/>
        <end position="276"/>
    </location>
</feature>
<comment type="similarity">
    <text evidence="1">Belongs to the ABC transporter superfamily.</text>
</comment>
<dbReference type="InterPro" id="IPR003439">
    <property type="entry name" value="ABC_transporter-like_ATP-bd"/>
</dbReference>
<dbReference type="AlphaFoldDB" id="A0A1I2JIS4"/>
<dbReference type="InterPro" id="IPR052156">
    <property type="entry name" value="BCAA_Transport_ATP-bd_LivF"/>
</dbReference>
<gene>
    <name evidence="8" type="ORF">SAMN05216574_116103</name>
</gene>
<name>A0A1I2JIS4_9ACTN</name>
<evidence type="ECO:0000313" key="8">
    <source>
        <dbReference type="EMBL" id="SFF54765.1"/>
    </source>
</evidence>
<dbReference type="InterPro" id="IPR003593">
    <property type="entry name" value="AAA+_ATPase"/>
</dbReference>
<dbReference type="GO" id="GO:0016887">
    <property type="term" value="F:ATP hydrolysis activity"/>
    <property type="evidence" value="ECO:0007669"/>
    <property type="project" value="InterPro"/>
</dbReference>
<dbReference type="CDD" id="cd03224">
    <property type="entry name" value="ABC_TM1139_LivF_branched"/>
    <property type="match status" value="1"/>
</dbReference>
<dbReference type="SUPFAM" id="SSF52540">
    <property type="entry name" value="P-loop containing nucleoside triphosphate hydrolases"/>
    <property type="match status" value="1"/>
</dbReference>
<dbReference type="GO" id="GO:0005524">
    <property type="term" value="F:ATP binding"/>
    <property type="evidence" value="ECO:0007669"/>
    <property type="project" value="UniProtKB-KW"/>
</dbReference>
<evidence type="ECO:0000256" key="6">
    <source>
        <dbReference type="SAM" id="MobiDB-lite"/>
    </source>
</evidence>
<dbReference type="InterPro" id="IPR027417">
    <property type="entry name" value="P-loop_NTPase"/>
</dbReference>
<dbReference type="STRING" id="1798228.SAMN05216574_116103"/>
<proteinExistence type="inferred from homology"/>
<keyword evidence="2" id="KW-0813">Transport</keyword>
<dbReference type="Pfam" id="PF00005">
    <property type="entry name" value="ABC_tran"/>
    <property type="match status" value="1"/>
</dbReference>
<evidence type="ECO:0000256" key="3">
    <source>
        <dbReference type="ARBA" id="ARBA00022741"/>
    </source>
</evidence>
<dbReference type="InterPro" id="IPR017871">
    <property type="entry name" value="ABC_transporter-like_CS"/>
</dbReference>
<organism evidence="8 9">
    <name type="scientific">Blastococcus tunisiensis</name>
    <dbReference type="NCBI Taxonomy" id="1798228"/>
    <lineage>
        <taxon>Bacteria</taxon>
        <taxon>Bacillati</taxon>
        <taxon>Actinomycetota</taxon>
        <taxon>Actinomycetes</taxon>
        <taxon>Geodermatophilales</taxon>
        <taxon>Geodermatophilaceae</taxon>
        <taxon>Blastococcus</taxon>
    </lineage>
</organism>
<keyword evidence="3" id="KW-0547">Nucleotide-binding</keyword>
<evidence type="ECO:0000256" key="1">
    <source>
        <dbReference type="ARBA" id="ARBA00005417"/>
    </source>
</evidence>
<dbReference type="SMART" id="SM00382">
    <property type="entry name" value="AAA"/>
    <property type="match status" value="1"/>
</dbReference>
<keyword evidence="4 8" id="KW-0067">ATP-binding</keyword>
<evidence type="ECO:0000256" key="2">
    <source>
        <dbReference type="ARBA" id="ARBA00022448"/>
    </source>
</evidence>
<dbReference type="PANTHER" id="PTHR43820:SF4">
    <property type="entry name" value="HIGH-AFFINITY BRANCHED-CHAIN AMINO ACID TRANSPORT ATP-BINDING PROTEIN LIVF"/>
    <property type="match status" value="1"/>
</dbReference>
<evidence type="ECO:0000256" key="4">
    <source>
        <dbReference type="ARBA" id="ARBA00022840"/>
    </source>
</evidence>
<accession>A0A1I2JIS4</accession>
<dbReference type="GO" id="GO:0015658">
    <property type="term" value="F:branched-chain amino acid transmembrane transporter activity"/>
    <property type="evidence" value="ECO:0007669"/>
    <property type="project" value="TreeGrafter"/>
</dbReference>
<dbReference type="PROSITE" id="PS50893">
    <property type="entry name" value="ABC_TRANSPORTER_2"/>
    <property type="match status" value="1"/>
</dbReference>